<feature type="region of interest" description="Disordered" evidence="2">
    <location>
        <begin position="316"/>
        <end position="348"/>
    </location>
</feature>
<feature type="domain" description="DUF632" evidence="3">
    <location>
        <begin position="381"/>
        <end position="680"/>
    </location>
</feature>
<dbReference type="Pfam" id="PF04782">
    <property type="entry name" value="DUF632"/>
    <property type="match status" value="1"/>
</dbReference>
<dbReference type="AlphaFoldDB" id="A0A9E7EBJ5"/>
<reference evidence="5" key="1">
    <citation type="submission" date="2022-05" db="EMBL/GenBank/DDBJ databases">
        <title>The Musa troglodytarum L. genome provides insights into the mechanism of non-climacteric behaviour and enrichment of carotenoids.</title>
        <authorList>
            <person name="Wang J."/>
        </authorList>
    </citation>
    <scope>NUCLEOTIDE SEQUENCE</scope>
    <source>
        <tissue evidence="5">Leaf</tissue>
    </source>
</reference>
<feature type="coiled-coil region" evidence="1">
    <location>
        <begin position="475"/>
        <end position="502"/>
    </location>
</feature>
<dbReference type="Proteomes" id="UP001055439">
    <property type="component" value="Chromosome 1"/>
</dbReference>
<evidence type="ECO:0000259" key="3">
    <source>
        <dbReference type="Pfam" id="PF04782"/>
    </source>
</evidence>
<dbReference type="PANTHER" id="PTHR21450:SF61">
    <property type="entry name" value="OS09G0547300 PROTEIN"/>
    <property type="match status" value="1"/>
</dbReference>
<protein>
    <submittedName>
        <fullName evidence="5">DUF630 DUF632 domains containing protein</fullName>
    </submittedName>
</protein>
<dbReference type="EMBL" id="CP097502">
    <property type="protein sequence ID" value="URD73910.1"/>
    <property type="molecule type" value="Genomic_DNA"/>
</dbReference>
<evidence type="ECO:0000259" key="4">
    <source>
        <dbReference type="Pfam" id="PF04783"/>
    </source>
</evidence>
<organism evidence="5 6">
    <name type="scientific">Musa troglodytarum</name>
    <name type="common">fe'i banana</name>
    <dbReference type="NCBI Taxonomy" id="320322"/>
    <lineage>
        <taxon>Eukaryota</taxon>
        <taxon>Viridiplantae</taxon>
        <taxon>Streptophyta</taxon>
        <taxon>Embryophyta</taxon>
        <taxon>Tracheophyta</taxon>
        <taxon>Spermatophyta</taxon>
        <taxon>Magnoliopsida</taxon>
        <taxon>Liliopsida</taxon>
        <taxon>Zingiberales</taxon>
        <taxon>Musaceae</taxon>
        <taxon>Musa</taxon>
    </lineage>
</organism>
<dbReference type="PANTHER" id="PTHR21450">
    <property type="entry name" value="PROTEIN ALTERED PHOSPHATE STARVATION RESPONSE 1"/>
    <property type="match status" value="1"/>
</dbReference>
<feature type="region of interest" description="Disordered" evidence="2">
    <location>
        <begin position="214"/>
        <end position="252"/>
    </location>
</feature>
<dbReference type="InterPro" id="IPR006867">
    <property type="entry name" value="DUF632"/>
</dbReference>
<feature type="region of interest" description="Disordered" evidence="2">
    <location>
        <begin position="68"/>
        <end position="135"/>
    </location>
</feature>
<feature type="region of interest" description="Disordered" evidence="2">
    <location>
        <begin position="152"/>
        <end position="171"/>
    </location>
</feature>
<evidence type="ECO:0000313" key="6">
    <source>
        <dbReference type="Proteomes" id="UP001055439"/>
    </source>
</evidence>
<dbReference type="OrthoDB" id="658187at2759"/>
<dbReference type="Pfam" id="PF04783">
    <property type="entry name" value="DUF630"/>
    <property type="match status" value="1"/>
</dbReference>
<feature type="domain" description="DUF630" evidence="4">
    <location>
        <begin position="1"/>
        <end position="56"/>
    </location>
</feature>
<evidence type="ECO:0000256" key="1">
    <source>
        <dbReference type="SAM" id="Coils"/>
    </source>
</evidence>
<sequence length="791" mass="88466">MGCGGSKLEEEAAVAHCRERSQLLADAIRYRYALADAHAAYARSLRSVGDAIQGFIYGAPGLPSASPVLPLPAQRKGDPLPPPASAASGPSAAVRGHSRSDSGSHIQFHPTDSDDDSLLHSDGASPIHHLHADDAPVGPTYVNLNYARNRPAESSVAYEQPPQSSEPIRLGSVDEQPHVAYPYYGYPYPPQSSNLYPYPSYPYMSYGDGMQRGLLGSSSRPSNVRPPAVADGASSTSREPPPPPAPQASTWDFLNPFDSWDNYYPHYTPSRSSRELREEEGIPDLEDEDHEVVKEAYGDPKFVASTSPAVNGEYTVKAPNGSKEGVIGSVGEDPHRQSRSIEAGRSSEHEVHVVEKSVVTEPAERRGAVGFPVSRSYQDVFEVVQEIKTQFDRASESANQVSKMLEVGRVLYHQTNSPYKVSARMICGLPLLATYDNEDLLEFEEDKAMGCGNLSSTLQKLYNWERKLLEEVMAEEKMRALYEQKREHLKRLSERGAEAEKVEEVETSIRKLSTKIRIAIQVVGTISSKISQLRDEELWPQVCELIDGFMGMWKVMWECHRIQCQAISEAKDLDSFVSGVKHGDLRMDAVKQLEFKMVDWITNFSVWVTVQRSYVKSLNGWLVKGIHYVPEVTDDGVVPFSPGRLGAPPVFVICNYWSQSVDRTSERDVVDAVHAFADNVFNIWQQLKVEQQQRLLANRNMDSKLRSMEKEEQQMLKQKRKLMLISSENGVSISEHVVQQGSAVNSLQLSLKHIFEAMENFTADSMKAYEVLHKRSEEEKQRFTRENEIVS</sequence>
<feature type="coiled-coil region" evidence="1">
    <location>
        <begin position="698"/>
        <end position="728"/>
    </location>
</feature>
<evidence type="ECO:0000313" key="5">
    <source>
        <dbReference type="EMBL" id="URD73910.1"/>
    </source>
</evidence>
<proteinExistence type="predicted"/>
<gene>
    <name evidence="5" type="ORF">MUK42_08832</name>
</gene>
<evidence type="ECO:0000256" key="2">
    <source>
        <dbReference type="SAM" id="MobiDB-lite"/>
    </source>
</evidence>
<dbReference type="InterPro" id="IPR006868">
    <property type="entry name" value="DUF630"/>
</dbReference>
<keyword evidence="6" id="KW-1185">Reference proteome</keyword>
<name>A0A9E7EBJ5_9LILI</name>
<keyword evidence="1" id="KW-0175">Coiled coil</keyword>
<accession>A0A9E7EBJ5</accession>